<evidence type="ECO:0000259" key="4">
    <source>
        <dbReference type="PROSITE" id="PS51173"/>
    </source>
</evidence>
<keyword evidence="2" id="KW-0119">Carbohydrate metabolism</keyword>
<evidence type="ECO:0000256" key="2">
    <source>
        <dbReference type="ARBA" id="ARBA00023326"/>
    </source>
</evidence>
<evidence type="ECO:0000313" key="5">
    <source>
        <dbReference type="EMBL" id="ASN27258.1"/>
    </source>
</evidence>
<feature type="compositionally biased region" description="Basic and acidic residues" evidence="3">
    <location>
        <begin position="318"/>
        <end position="331"/>
    </location>
</feature>
<dbReference type="Proteomes" id="UP000031501">
    <property type="component" value="Chromosome"/>
</dbReference>
<keyword evidence="6" id="KW-1185">Reference proteome</keyword>
<dbReference type="GO" id="GO:0000272">
    <property type="term" value="P:polysaccharide catabolic process"/>
    <property type="evidence" value="ECO:0007669"/>
    <property type="project" value="UniProtKB-KW"/>
</dbReference>
<protein>
    <submittedName>
        <fullName evidence="5">Cellulose-binding protein</fullName>
    </submittedName>
</protein>
<evidence type="ECO:0000313" key="6">
    <source>
        <dbReference type="Proteomes" id="UP000031501"/>
    </source>
</evidence>
<feature type="compositionally biased region" description="Low complexity" evidence="3">
    <location>
        <begin position="342"/>
        <end position="392"/>
    </location>
</feature>
<evidence type="ECO:0000256" key="3">
    <source>
        <dbReference type="SAM" id="MobiDB-lite"/>
    </source>
</evidence>
<keyword evidence="1" id="KW-0732">Signal</keyword>
<dbReference type="OrthoDB" id="3401948at2"/>
<feature type="domain" description="CBM2" evidence="4">
    <location>
        <begin position="429"/>
        <end position="537"/>
    </location>
</feature>
<gene>
    <name evidence="5" type="ORF">LK07_28105</name>
</gene>
<dbReference type="Gene3D" id="2.60.40.290">
    <property type="match status" value="1"/>
</dbReference>
<evidence type="ECO:0000256" key="1">
    <source>
        <dbReference type="ARBA" id="ARBA00022729"/>
    </source>
</evidence>
<reference evidence="5 6" key="1">
    <citation type="submission" date="2017-07" db="EMBL/GenBank/DDBJ databases">
        <title>Genome sequence of Streptomyces pluripotens MUSC 137T.</title>
        <authorList>
            <person name="Ser H.-L."/>
            <person name="Lee L.-H."/>
        </authorList>
    </citation>
    <scope>NUCLEOTIDE SEQUENCE [LARGE SCALE GENOMIC DNA]</scope>
    <source>
        <strain evidence="5 6">MUSC 137</strain>
    </source>
</reference>
<feature type="region of interest" description="Disordered" evidence="3">
    <location>
        <begin position="318"/>
        <end position="430"/>
    </location>
</feature>
<dbReference type="InterPro" id="IPR008965">
    <property type="entry name" value="CBM2/CBM3_carb-bd_dom_sf"/>
</dbReference>
<feature type="compositionally biased region" description="Basic and acidic residues" evidence="3">
    <location>
        <begin position="393"/>
        <end position="406"/>
    </location>
</feature>
<dbReference type="InterPro" id="IPR012291">
    <property type="entry name" value="CBM2_carb-bd_dom_sf"/>
</dbReference>
<dbReference type="SUPFAM" id="SSF49384">
    <property type="entry name" value="Carbohydrate-binding domain"/>
    <property type="match status" value="1"/>
</dbReference>
<dbReference type="PROSITE" id="PS51173">
    <property type="entry name" value="CBM2"/>
    <property type="match status" value="1"/>
</dbReference>
<dbReference type="EMBL" id="CP022433">
    <property type="protein sequence ID" value="ASN27258.1"/>
    <property type="molecule type" value="Genomic_DNA"/>
</dbReference>
<dbReference type="InterPro" id="IPR001919">
    <property type="entry name" value="CBD2"/>
</dbReference>
<keyword evidence="2" id="KW-0624">Polysaccharide degradation</keyword>
<dbReference type="SMART" id="SM00637">
    <property type="entry name" value="CBD_II"/>
    <property type="match status" value="1"/>
</dbReference>
<dbReference type="STRING" id="1355015.LK06_026945"/>
<dbReference type="AlphaFoldDB" id="A0A221P5F5"/>
<name>A0A221P5F5_9ACTN</name>
<proteinExistence type="predicted"/>
<dbReference type="KEGG" id="splu:LK06_026945"/>
<dbReference type="GO" id="GO:0004553">
    <property type="term" value="F:hydrolase activity, hydrolyzing O-glycosyl compounds"/>
    <property type="evidence" value="ECO:0007669"/>
    <property type="project" value="InterPro"/>
</dbReference>
<sequence length="537" mass="56151">MPDLPTAQDATEAALFSEGWDAVLSYADLCTSGSLTAHQLATEAFTLGRRAVRAAASTHVRGACRRDARLPTIPALLTAVRDTAAAWEADGQGHRLDPELRLWLTSGESAFSGPPLCRPVALRGLRDMREADASLLWLAEVEALPLPTIARRLGLAPDTVADELDQARAVFRDCCRRAHLDTPMDAQCRSYAHLLDAVTRSAAVDIPDDLYRHLAGCGRCAEAAACLRLHGGDLPAVLADGVIGWGGLAYLERRRRFAEVRLDEGRPGAADPSPGEEGDGGKVLRRGLLAAAVLLSVLALAVSMMPFGVSGAGTGAVHDDGRPVADPDVPRAAHLSPPADLSVASRVPATSSASVASRVPASPSASVTSSVPANPRTPSAPTTPAATGAPEASGRKGTDRKGRDRTASAPHVQGTSSVPRDARRTSAPAPAAAGACQVTYDLVSQWSDGFQSSVTVTTDQALAGWRVSWRFPDGQQVRLVWDATVRQNGDRVTAIVAGHHRTFAAHATLSFGFVAGLRGGNRPPYAFTLNGKPCGTG</sequence>
<dbReference type="RefSeq" id="WP_043434775.1">
    <property type="nucleotide sequence ID" value="NZ_CP021080.1"/>
</dbReference>
<dbReference type="Pfam" id="PF00553">
    <property type="entry name" value="CBM_2"/>
    <property type="match status" value="1"/>
</dbReference>
<dbReference type="GO" id="GO:0030247">
    <property type="term" value="F:polysaccharide binding"/>
    <property type="evidence" value="ECO:0007669"/>
    <property type="project" value="UniProtKB-UniRule"/>
</dbReference>
<accession>A0A221P5F5</accession>
<organism evidence="5 6">
    <name type="scientific">Streptomyces pluripotens</name>
    <dbReference type="NCBI Taxonomy" id="1355015"/>
    <lineage>
        <taxon>Bacteria</taxon>
        <taxon>Bacillati</taxon>
        <taxon>Actinomycetota</taxon>
        <taxon>Actinomycetes</taxon>
        <taxon>Kitasatosporales</taxon>
        <taxon>Streptomycetaceae</taxon>
        <taxon>Streptomyces</taxon>
    </lineage>
</organism>